<dbReference type="AlphaFoldDB" id="A0ABD2K7G9"/>
<proteinExistence type="predicted"/>
<evidence type="ECO:0000256" key="1">
    <source>
        <dbReference type="SAM" id="MobiDB-lite"/>
    </source>
</evidence>
<dbReference type="Proteomes" id="UP001620626">
    <property type="component" value="Unassembled WGS sequence"/>
</dbReference>
<dbReference type="InterPro" id="IPR036513">
    <property type="entry name" value="STAS_dom_sf"/>
</dbReference>
<evidence type="ECO:0000313" key="2">
    <source>
        <dbReference type="EMBL" id="KAL3098826.1"/>
    </source>
</evidence>
<keyword evidence="3" id="KW-1185">Reference proteome</keyword>
<feature type="region of interest" description="Disordered" evidence="1">
    <location>
        <begin position="87"/>
        <end position="112"/>
    </location>
</feature>
<dbReference type="EMBL" id="JBICBT010000819">
    <property type="protein sequence ID" value="KAL3098826.1"/>
    <property type="molecule type" value="Genomic_DNA"/>
</dbReference>
<feature type="compositionally biased region" description="Basic and acidic residues" evidence="1">
    <location>
        <begin position="90"/>
        <end position="100"/>
    </location>
</feature>
<evidence type="ECO:0008006" key="4">
    <source>
        <dbReference type="Google" id="ProtNLM"/>
    </source>
</evidence>
<accession>A0ABD2K7G9</accession>
<reference evidence="2 3" key="1">
    <citation type="submission" date="2024-10" db="EMBL/GenBank/DDBJ databases">
        <authorList>
            <person name="Kim D."/>
        </authorList>
    </citation>
    <scope>NUCLEOTIDE SEQUENCE [LARGE SCALE GENOMIC DNA]</scope>
    <source>
        <strain evidence="2">BH-2024</strain>
    </source>
</reference>
<organism evidence="2 3">
    <name type="scientific">Heterodera trifolii</name>
    <dbReference type="NCBI Taxonomy" id="157864"/>
    <lineage>
        <taxon>Eukaryota</taxon>
        <taxon>Metazoa</taxon>
        <taxon>Ecdysozoa</taxon>
        <taxon>Nematoda</taxon>
        <taxon>Chromadorea</taxon>
        <taxon>Rhabditida</taxon>
        <taxon>Tylenchina</taxon>
        <taxon>Tylenchomorpha</taxon>
        <taxon>Tylenchoidea</taxon>
        <taxon>Heteroderidae</taxon>
        <taxon>Heteroderinae</taxon>
        <taxon>Heterodera</taxon>
    </lineage>
</organism>
<gene>
    <name evidence="2" type="ORF">niasHT_024580</name>
</gene>
<sequence length="112" mass="12983">MQNLTRDSRAVLYSKAPKSGIDQLFGEGVVHFFGHFIIDCSGFTFVDSPVRDLFEKCGFFRYVQKHNFYPTIRDAVAIARKRRNASTQHLLDEPTERQYDAMETAMERQPMS</sequence>
<dbReference type="Gene3D" id="3.30.750.24">
    <property type="entry name" value="STAS domain"/>
    <property type="match status" value="1"/>
</dbReference>
<protein>
    <recommendedName>
        <fullName evidence="4">STAS domain-containing protein</fullName>
    </recommendedName>
</protein>
<evidence type="ECO:0000313" key="3">
    <source>
        <dbReference type="Proteomes" id="UP001620626"/>
    </source>
</evidence>
<comment type="caution">
    <text evidence="2">The sequence shown here is derived from an EMBL/GenBank/DDBJ whole genome shotgun (WGS) entry which is preliminary data.</text>
</comment>
<name>A0ABD2K7G9_9BILA</name>